<evidence type="ECO:0000313" key="2">
    <source>
        <dbReference type="Proteomes" id="UP000294850"/>
    </source>
</evidence>
<sequence>MKMLHETILTLKTGRFVKVTACEMTTGTNTDPEVELNVLIKDPNEAQFRPSIGYSHPKYWKLKTLDPSQRKLLELEYAGISKKEINRVAKEFRSILRRTAINLSTARA</sequence>
<comment type="caution">
    <text evidence="1">The sequence shown here is derived from an EMBL/GenBank/DDBJ whole genome shotgun (WGS) entry which is preliminary data.</text>
</comment>
<protein>
    <submittedName>
        <fullName evidence="1">Uncharacterized protein</fullName>
    </submittedName>
</protein>
<proteinExistence type="predicted"/>
<organism evidence="1 2">
    <name type="scientific">Dyadobacter psychrotolerans</name>
    <dbReference type="NCBI Taxonomy" id="2541721"/>
    <lineage>
        <taxon>Bacteria</taxon>
        <taxon>Pseudomonadati</taxon>
        <taxon>Bacteroidota</taxon>
        <taxon>Cytophagia</taxon>
        <taxon>Cytophagales</taxon>
        <taxon>Spirosomataceae</taxon>
        <taxon>Dyadobacter</taxon>
    </lineage>
</organism>
<dbReference type="AlphaFoldDB" id="A0A4R5DIY3"/>
<name>A0A4R5DIY3_9BACT</name>
<dbReference type="Proteomes" id="UP000294850">
    <property type="component" value="Unassembled WGS sequence"/>
</dbReference>
<dbReference type="RefSeq" id="WP_131961444.1">
    <property type="nucleotide sequence ID" value="NZ_SMFL01000014.1"/>
</dbReference>
<keyword evidence="2" id="KW-1185">Reference proteome</keyword>
<gene>
    <name evidence="1" type="ORF">E0F88_27100</name>
</gene>
<dbReference type="OrthoDB" id="959738at2"/>
<dbReference type="EMBL" id="SMFL01000014">
    <property type="protein sequence ID" value="TDE10745.1"/>
    <property type="molecule type" value="Genomic_DNA"/>
</dbReference>
<accession>A0A4R5DIY3</accession>
<evidence type="ECO:0000313" key="1">
    <source>
        <dbReference type="EMBL" id="TDE10745.1"/>
    </source>
</evidence>
<reference evidence="1 2" key="1">
    <citation type="submission" date="2019-03" db="EMBL/GenBank/DDBJ databases">
        <title>Dyadobacter AR-3-6 sp. nov., isolated from arctic soil.</title>
        <authorList>
            <person name="Chaudhary D.K."/>
        </authorList>
    </citation>
    <scope>NUCLEOTIDE SEQUENCE [LARGE SCALE GENOMIC DNA]</scope>
    <source>
        <strain evidence="1 2">AR-3-6</strain>
    </source>
</reference>